<dbReference type="EMBL" id="SWBM01000001">
    <property type="protein sequence ID" value="TKC19815.1"/>
    <property type="molecule type" value="Genomic_DNA"/>
</dbReference>
<evidence type="ECO:0000256" key="1">
    <source>
        <dbReference type="SAM" id="MobiDB-lite"/>
    </source>
</evidence>
<feature type="compositionally biased region" description="Basic and acidic residues" evidence="1">
    <location>
        <begin position="259"/>
        <end position="281"/>
    </location>
</feature>
<reference evidence="2 3" key="1">
    <citation type="journal article" date="2011" name="J. Microbiol.">
        <title>Bacillus kyonggiensis sp. nov., isolated from soil of a lettuce field.</title>
        <authorList>
            <person name="Dong K."/>
            <person name="Lee S."/>
        </authorList>
    </citation>
    <scope>NUCLEOTIDE SEQUENCE [LARGE SCALE GENOMIC DNA]</scope>
    <source>
        <strain evidence="2 3">NB22</strain>
    </source>
</reference>
<accession>A0A4U1DB45</accession>
<gene>
    <name evidence="2" type="ORF">FA727_09850</name>
</gene>
<evidence type="ECO:0000313" key="2">
    <source>
        <dbReference type="EMBL" id="TKC19815.1"/>
    </source>
</evidence>
<dbReference type="OrthoDB" id="1951943at2"/>
<dbReference type="RefSeq" id="WP_136830716.1">
    <property type="nucleotide sequence ID" value="NZ_SWBM01000001.1"/>
</dbReference>
<dbReference type="AlphaFoldDB" id="A0A4U1DB45"/>
<proteinExistence type="predicted"/>
<evidence type="ECO:0000313" key="3">
    <source>
        <dbReference type="Proteomes" id="UP000307756"/>
    </source>
</evidence>
<protein>
    <submittedName>
        <fullName evidence="2">Uncharacterized protein</fullName>
    </submittedName>
</protein>
<name>A0A4U1DB45_9BACI</name>
<dbReference type="Proteomes" id="UP000307756">
    <property type="component" value="Unassembled WGS sequence"/>
</dbReference>
<sequence length="301" mass="34515">MRFVKTGFKSIVFLVIVLLLLMTANQDSYALFFTKYQEQLGVSSASAENLIKYVQIIEQEDKSLVIEIMRDSEYGYRPDVGFAIEGDISEYVLHINPVKVDQNGIYQIPIVPNINFHQYWELLFMKISQDKNTVSGSVAVKNFDGKVIDQKPIEINIDYLLSRIDEDIKNSEAEIKKMMNEDVAKMEVASLINRMASTMNWEEQMKGMNSSTSNYTLSSYQDSMIRAIAPNLMGHLKKLTEDNNELVSLKSKNASLQGDMERLEEENQKLRKRLEELEKTEANTPSQKASEEELSQTENEH</sequence>
<organism evidence="2 3">
    <name type="scientific">Robertmurraya kyonggiensis</name>
    <dbReference type="NCBI Taxonomy" id="1037680"/>
    <lineage>
        <taxon>Bacteria</taxon>
        <taxon>Bacillati</taxon>
        <taxon>Bacillota</taxon>
        <taxon>Bacilli</taxon>
        <taxon>Bacillales</taxon>
        <taxon>Bacillaceae</taxon>
        <taxon>Robertmurraya</taxon>
    </lineage>
</organism>
<comment type="caution">
    <text evidence="2">The sequence shown here is derived from an EMBL/GenBank/DDBJ whole genome shotgun (WGS) entry which is preliminary data.</text>
</comment>
<keyword evidence="3" id="KW-1185">Reference proteome</keyword>
<feature type="region of interest" description="Disordered" evidence="1">
    <location>
        <begin position="251"/>
        <end position="301"/>
    </location>
</feature>